<protein>
    <submittedName>
        <fullName evidence="1">Uncharacterized protein</fullName>
    </submittedName>
</protein>
<reference evidence="1" key="1">
    <citation type="submission" date="2019-08" db="EMBL/GenBank/DDBJ databases">
        <title>The genome of the North American firefly Photinus pyralis.</title>
        <authorList>
            <consortium name="Photinus pyralis genome working group"/>
            <person name="Fallon T.R."/>
            <person name="Sander Lower S.E."/>
            <person name="Weng J.-K."/>
        </authorList>
    </citation>
    <scope>NUCLEOTIDE SEQUENCE</scope>
    <source>
        <strain evidence="1">TRF0915ILg1</strain>
        <tissue evidence="1">Whole body</tissue>
    </source>
</reference>
<evidence type="ECO:0000313" key="2">
    <source>
        <dbReference type="Proteomes" id="UP000801492"/>
    </source>
</evidence>
<dbReference type="Proteomes" id="UP000801492">
    <property type="component" value="Unassembled WGS sequence"/>
</dbReference>
<keyword evidence="2" id="KW-1185">Reference proteome</keyword>
<accession>A0A8K0CWV5</accession>
<sequence length="91" mass="10562">MERQGRPPDNQRMYYSCAEDAEHRYAVAFMIKEVIKTKVLRCDRGLLAPTRRDSPNYRQQRSDIDLVGEGAVDHIVGNYGAWTTKMKKDKD</sequence>
<gene>
    <name evidence="1" type="ORF">ILUMI_11003</name>
</gene>
<organism evidence="1 2">
    <name type="scientific">Ignelater luminosus</name>
    <name type="common">Cucubano</name>
    <name type="synonym">Pyrophorus luminosus</name>
    <dbReference type="NCBI Taxonomy" id="2038154"/>
    <lineage>
        <taxon>Eukaryota</taxon>
        <taxon>Metazoa</taxon>
        <taxon>Ecdysozoa</taxon>
        <taxon>Arthropoda</taxon>
        <taxon>Hexapoda</taxon>
        <taxon>Insecta</taxon>
        <taxon>Pterygota</taxon>
        <taxon>Neoptera</taxon>
        <taxon>Endopterygota</taxon>
        <taxon>Coleoptera</taxon>
        <taxon>Polyphaga</taxon>
        <taxon>Elateriformia</taxon>
        <taxon>Elateroidea</taxon>
        <taxon>Elateridae</taxon>
        <taxon>Agrypninae</taxon>
        <taxon>Pyrophorini</taxon>
        <taxon>Ignelater</taxon>
    </lineage>
</organism>
<comment type="caution">
    <text evidence="1">The sequence shown here is derived from an EMBL/GenBank/DDBJ whole genome shotgun (WGS) entry which is preliminary data.</text>
</comment>
<evidence type="ECO:0000313" key="1">
    <source>
        <dbReference type="EMBL" id="KAF2895175.1"/>
    </source>
</evidence>
<name>A0A8K0CWV5_IGNLU</name>
<proteinExistence type="predicted"/>
<dbReference type="AlphaFoldDB" id="A0A8K0CWV5"/>
<dbReference type="EMBL" id="VTPC01006158">
    <property type="protein sequence ID" value="KAF2895175.1"/>
    <property type="molecule type" value="Genomic_DNA"/>
</dbReference>